<sequence>MSTATLFAEALSLAEDDRVRLIELLNESLGAPSHTENANDIEKTQSDEARQRFEAYSSGEIEAVDGRQLMNDLLARYH</sequence>
<comment type="caution">
    <text evidence="2">The sequence shown here is derived from an EMBL/GenBank/DDBJ whole genome shotgun (WGS) entry which is preliminary data.</text>
</comment>
<accession>A0A5R8KIB7</accession>
<reference evidence="2 3" key="1">
    <citation type="submission" date="2019-05" db="EMBL/GenBank/DDBJ databases">
        <title>Verrucobacter flavum gen. nov., sp. nov. a new member of the family Verrucomicrobiaceae.</title>
        <authorList>
            <person name="Szuroczki S."/>
            <person name="Abbaszade G."/>
            <person name="Szabo A."/>
            <person name="Felfoldi T."/>
            <person name="Schumann P."/>
            <person name="Boka K."/>
            <person name="Keki Z."/>
            <person name="Toumi M."/>
            <person name="Toth E."/>
        </authorList>
    </citation>
    <scope>NUCLEOTIDE SEQUENCE [LARGE SCALE GENOMIC DNA]</scope>
    <source>
        <strain evidence="2 3">MG-N-17</strain>
    </source>
</reference>
<dbReference type="InterPro" id="IPR013406">
    <property type="entry name" value="CHP02574_addiction_mod"/>
</dbReference>
<protein>
    <recommendedName>
        <fullName evidence="4">Addiction module protein</fullName>
    </recommendedName>
</protein>
<evidence type="ECO:0000313" key="3">
    <source>
        <dbReference type="Proteomes" id="UP000306196"/>
    </source>
</evidence>
<dbReference type="Proteomes" id="UP000306196">
    <property type="component" value="Unassembled WGS sequence"/>
</dbReference>
<keyword evidence="3" id="KW-1185">Reference proteome</keyword>
<evidence type="ECO:0000313" key="2">
    <source>
        <dbReference type="EMBL" id="TLD71981.1"/>
    </source>
</evidence>
<organism evidence="2 3">
    <name type="scientific">Phragmitibacter flavus</name>
    <dbReference type="NCBI Taxonomy" id="2576071"/>
    <lineage>
        <taxon>Bacteria</taxon>
        <taxon>Pseudomonadati</taxon>
        <taxon>Verrucomicrobiota</taxon>
        <taxon>Verrucomicrobiia</taxon>
        <taxon>Verrucomicrobiales</taxon>
        <taxon>Verrucomicrobiaceae</taxon>
        <taxon>Phragmitibacter</taxon>
    </lineage>
</organism>
<gene>
    <name evidence="2" type="ORF">FEM03_04455</name>
</gene>
<feature type="region of interest" description="Disordered" evidence="1">
    <location>
        <begin position="31"/>
        <end position="50"/>
    </location>
</feature>
<dbReference type="EMBL" id="VAUV01000003">
    <property type="protein sequence ID" value="TLD71981.1"/>
    <property type="molecule type" value="Genomic_DNA"/>
</dbReference>
<dbReference type="AlphaFoldDB" id="A0A5R8KIB7"/>
<name>A0A5R8KIB7_9BACT</name>
<evidence type="ECO:0008006" key="4">
    <source>
        <dbReference type="Google" id="ProtNLM"/>
    </source>
</evidence>
<feature type="compositionally biased region" description="Basic and acidic residues" evidence="1">
    <location>
        <begin position="40"/>
        <end position="50"/>
    </location>
</feature>
<proteinExistence type="predicted"/>
<dbReference type="Pfam" id="PF09720">
    <property type="entry name" value="Unstab_antitox"/>
    <property type="match status" value="1"/>
</dbReference>
<dbReference type="RefSeq" id="WP_138084986.1">
    <property type="nucleotide sequence ID" value="NZ_VAUV01000003.1"/>
</dbReference>
<evidence type="ECO:0000256" key="1">
    <source>
        <dbReference type="SAM" id="MobiDB-lite"/>
    </source>
</evidence>